<comment type="caution">
    <text evidence="1">The sequence shown here is derived from an EMBL/GenBank/DDBJ whole genome shotgun (WGS) entry which is preliminary data.</text>
</comment>
<name>A0A8H7D776_9AGAR</name>
<organism evidence="1 2">
    <name type="scientific">Mycena sanguinolenta</name>
    <dbReference type="NCBI Taxonomy" id="230812"/>
    <lineage>
        <taxon>Eukaryota</taxon>
        <taxon>Fungi</taxon>
        <taxon>Dikarya</taxon>
        <taxon>Basidiomycota</taxon>
        <taxon>Agaricomycotina</taxon>
        <taxon>Agaricomycetes</taxon>
        <taxon>Agaricomycetidae</taxon>
        <taxon>Agaricales</taxon>
        <taxon>Marasmiineae</taxon>
        <taxon>Mycenaceae</taxon>
        <taxon>Mycena</taxon>
    </lineage>
</organism>
<reference evidence="1" key="1">
    <citation type="submission" date="2020-05" db="EMBL/GenBank/DDBJ databases">
        <title>Mycena genomes resolve the evolution of fungal bioluminescence.</title>
        <authorList>
            <person name="Tsai I.J."/>
        </authorList>
    </citation>
    <scope>NUCLEOTIDE SEQUENCE</scope>
    <source>
        <strain evidence="1">160909Yilan</strain>
    </source>
</reference>
<gene>
    <name evidence="1" type="ORF">MSAN_01172100</name>
</gene>
<sequence length="138" mass="15898">MRPWNLCMVNLKRWTSQYLRLPPRIVPSSGGKSSSAGDILEFMIHAVRLMTHVTEYSFEIRVVRPLPQADTLRFLSAARAAFGVSLRKLVLHAQLSNFTTLLTTVESENFEELELHLDYDHGKRAHSTYRCENALRRL</sequence>
<protein>
    <submittedName>
        <fullName evidence="1">Uncharacterized protein</fullName>
    </submittedName>
</protein>
<proteinExistence type="predicted"/>
<dbReference type="AlphaFoldDB" id="A0A8H7D776"/>
<dbReference type="Proteomes" id="UP000623467">
    <property type="component" value="Unassembled WGS sequence"/>
</dbReference>
<keyword evidence="2" id="KW-1185">Reference proteome</keyword>
<dbReference type="OrthoDB" id="2987979at2759"/>
<evidence type="ECO:0000313" key="2">
    <source>
        <dbReference type="Proteomes" id="UP000623467"/>
    </source>
</evidence>
<dbReference type="EMBL" id="JACAZH010000008">
    <property type="protein sequence ID" value="KAF7361391.1"/>
    <property type="molecule type" value="Genomic_DNA"/>
</dbReference>
<accession>A0A8H7D776</accession>
<evidence type="ECO:0000313" key="1">
    <source>
        <dbReference type="EMBL" id="KAF7361391.1"/>
    </source>
</evidence>